<dbReference type="KEGG" id="aswu:HUW51_13815"/>
<accession>A0A7G7G9B0</accession>
<dbReference type="EMBL" id="CP055156">
    <property type="protein sequence ID" value="QNF33744.1"/>
    <property type="molecule type" value="Genomic_DNA"/>
</dbReference>
<evidence type="ECO:0000313" key="3">
    <source>
        <dbReference type="Proteomes" id="UP000515237"/>
    </source>
</evidence>
<evidence type="ECO:0000256" key="1">
    <source>
        <dbReference type="SAM" id="SignalP"/>
    </source>
</evidence>
<keyword evidence="3" id="KW-1185">Reference proteome</keyword>
<feature type="chain" id="PRO_5028970224" evidence="1">
    <location>
        <begin position="20"/>
        <end position="128"/>
    </location>
</feature>
<organism evidence="2 3">
    <name type="scientific">Adhaeribacter swui</name>
    <dbReference type="NCBI Taxonomy" id="2086471"/>
    <lineage>
        <taxon>Bacteria</taxon>
        <taxon>Pseudomonadati</taxon>
        <taxon>Bacteroidota</taxon>
        <taxon>Cytophagia</taxon>
        <taxon>Cytophagales</taxon>
        <taxon>Hymenobacteraceae</taxon>
        <taxon>Adhaeribacter</taxon>
    </lineage>
</organism>
<dbReference type="AlphaFoldDB" id="A0A7G7G9B0"/>
<dbReference type="RefSeq" id="WP_185270227.1">
    <property type="nucleotide sequence ID" value="NZ_CP055156.1"/>
</dbReference>
<gene>
    <name evidence="2" type="ORF">HUW51_13815</name>
</gene>
<keyword evidence="1" id="KW-0732">Signal</keyword>
<sequence>MKKLSSLFFLSFITLTLFAFSLQAQTTPGDYFVGTWNVKAFGLPDGDKDLVIMIEKKDGKLSGGFVDPTSNKVANPFTSVSQQGNKLQVNFIAPEQQMDVYMTLEKKDDTNVTGSIMDMFNVQGTKAK</sequence>
<dbReference type="Proteomes" id="UP000515237">
    <property type="component" value="Chromosome"/>
</dbReference>
<proteinExistence type="predicted"/>
<evidence type="ECO:0000313" key="2">
    <source>
        <dbReference type="EMBL" id="QNF33744.1"/>
    </source>
</evidence>
<reference evidence="2 3" key="1">
    <citation type="journal article" date="2018" name="Int. J. Syst. Evol. Microbiol.">
        <title>Adhaeribacter swui sp. nov., isolated from wet mud.</title>
        <authorList>
            <person name="Kim D.U."/>
            <person name="Kim K.W."/>
            <person name="Kang M.S."/>
            <person name="Kim J.Y."/>
            <person name="Jang J.H."/>
            <person name="Kim M.K."/>
        </authorList>
    </citation>
    <scope>NUCLEOTIDE SEQUENCE [LARGE SCALE GENOMIC DNA]</scope>
    <source>
        <strain evidence="2 3">KCTC 52873</strain>
    </source>
</reference>
<protein>
    <submittedName>
        <fullName evidence="2">Uncharacterized protein</fullName>
    </submittedName>
</protein>
<feature type="signal peptide" evidence="1">
    <location>
        <begin position="1"/>
        <end position="19"/>
    </location>
</feature>
<name>A0A7G7G9B0_9BACT</name>